<dbReference type="Proteomes" id="UP000249590">
    <property type="component" value="Unassembled WGS sequence"/>
</dbReference>
<dbReference type="EMBL" id="QHHQ01000005">
    <property type="protein sequence ID" value="RAH99192.1"/>
    <property type="molecule type" value="Genomic_DNA"/>
</dbReference>
<evidence type="ECO:0000313" key="2">
    <source>
        <dbReference type="Proteomes" id="UP000249590"/>
    </source>
</evidence>
<dbReference type="AlphaFoldDB" id="A0A8B2NPS3"/>
<name>A0A8B2NPS3_9HYPH</name>
<protein>
    <submittedName>
        <fullName evidence="1">Uncharacterized protein</fullName>
    </submittedName>
</protein>
<sequence length="92" mass="9736">MIIAAAMLVASAPTARSAGLDDLWMACDLAQIDALGDAPLPDRINVVRLQPTSDGQYLIQLLASTSAGDALFCELDYQVVTFRHGSTTIIGE</sequence>
<gene>
    <name evidence="1" type="ORF">DLJ53_21845</name>
</gene>
<organism evidence="1 2">
    <name type="scientific">Acuticoccus sediminis</name>
    <dbReference type="NCBI Taxonomy" id="2184697"/>
    <lineage>
        <taxon>Bacteria</taxon>
        <taxon>Pseudomonadati</taxon>
        <taxon>Pseudomonadota</taxon>
        <taxon>Alphaproteobacteria</taxon>
        <taxon>Hyphomicrobiales</taxon>
        <taxon>Amorphaceae</taxon>
        <taxon>Acuticoccus</taxon>
    </lineage>
</organism>
<comment type="caution">
    <text evidence="1">The sequence shown here is derived from an EMBL/GenBank/DDBJ whole genome shotgun (WGS) entry which is preliminary data.</text>
</comment>
<reference evidence="1 2" key="1">
    <citation type="submission" date="2018-05" db="EMBL/GenBank/DDBJ databases">
        <title>Acuticoccus sediminis sp. nov., isolated from deep-sea sediment of Indian Ocean.</title>
        <authorList>
            <person name="Liu X."/>
            <person name="Lai Q."/>
            <person name="Du Y."/>
            <person name="Sun F."/>
            <person name="Zhang X."/>
            <person name="Wang S."/>
            <person name="Shao Z."/>
        </authorList>
    </citation>
    <scope>NUCLEOTIDE SEQUENCE [LARGE SCALE GENOMIC DNA]</scope>
    <source>
        <strain evidence="1 2">PTG4-2</strain>
    </source>
</reference>
<keyword evidence="2" id="KW-1185">Reference proteome</keyword>
<evidence type="ECO:0000313" key="1">
    <source>
        <dbReference type="EMBL" id="RAH99192.1"/>
    </source>
</evidence>
<accession>A0A8B2NPS3</accession>
<proteinExistence type="predicted"/>